<feature type="transmembrane region" description="Helical" evidence="1">
    <location>
        <begin position="118"/>
        <end position="138"/>
    </location>
</feature>
<keyword evidence="4" id="KW-1185">Reference proteome</keyword>
<organism evidence="3 4">
    <name type="scientific">Myceligenerans pegani</name>
    <dbReference type="NCBI Taxonomy" id="2776917"/>
    <lineage>
        <taxon>Bacteria</taxon>
        <taxon>Bacillati</taxon>
        <taxon>Actinomycetota</taxon>
        <taxon>Actinomycetes</taxon>
        <taxon>Micrococcales</taxon>
        <taxon>Promicromonosporaceae</taxon>
        <taxon>Myceligenerans</taxon>
    </lineage>
</organism>
<protein>
    <submittedName>
        <fullName evidence="3">Phosphatase PAP2 family protein</fullName>
    </submittedName>
</protein>
<name>A0ABR9MTW0_9MICO</name>
<keyword evidence="1" id="KW-1133">Transmembrane helix</keyword>
<feature type="transmembrane region" description="Helical" evidence="1">
    <location>
        <begin position="79"/>
        <end position="98"/>
    </location>
</feature>
<dbReference type="SUPFAM" id="SSF48317">
    <property type="entry name" value="Acid phosphatase/Vanadium-dependent haloperoxidase"/>
    <property type="match status" value="1"/>
</dbReference>
<sequence>MGAAVVALISAVGVWAVWRVMVVTWSGQRTEEAAFEGADRFQDALARLADPVLELGGMRWLVVGSLVAVAVALVRGRWLVAGQVAVLIAGANVTTQVVKAEILYRPDHLVGWNSGVNTLPSGHTTVAASVWAGLLLAAPRRLRPLVAVGGAAATSAMAVATIVDRWHRPSDVVAAVLVVLAWGALLCALTPRSALDRPGESDGGGFTVTVAVLLGAGALVTAVVAVPAIATVAGFGPLPTSGLMTAYAGAVLAVLSASLATTAALLVVRQATARPR</sequence>
<dbReference type="Pfam" id="PF01569">
    <property type="entry name" value="PAP2"/>
    <property type="match status" value="1"/>
</dbReference>
<dbReference type="InterPro" id="IPR000326">
    <property type="entry name" value="PAP2/HPO"/>
</dbReference>
<evidence type="ECO:0000256" key="1">
    <source>
        <dbReference type="SAM" id="Phobius"/>
    </source>
</evidence>
<feature type="transmembrane region" description="Helical" evidence="1">
    <location>
        <begin position="172"/>
        <end position="189"/>
    </location>
</feature>
<feature type="transmembrane region" description="Helical" evidence="1">
    <location>
        <begin position="210"/>
        <end position="235"/>
    </location>
</feature>
<comment type="caution">
    <text evidence="3">The sequence shown here is derived from an EMBL/GenBank/DDBJ whole genome shotgun (WGS) entry which is preliminary data.</text>
</comment>
<dbReference type="Proteomes" id="UP000625527">
    <property type="component" value="Unassembled WGS sequence"/>
</dbReference>
<proteinExistence type="predicted"/>
<feature type="transmembrane region" description="Helical" evidence="1">
    <location>
        <begin position="145"/>
        <end position="166"/>
    </location>
</feature>
<accession>A0ABR9MTW0</accession>
<keyword evidence="1" id="KW-0812">Transmembrane</keyword>
<evidence type="ECO:0000259" key="2">
    <source>
        <dbReference type="SMART" id="SM00014"/>
    </source>
</evidence>
<evidence type="ECO:0000313" key="4">
    <source>
        <dbReference type="Proteomes" id="UP000625527"/>
    </source>
</evidence>
<feature type="transmembrane region" description="Helical" evidence="1">
    <location>
        <begin position="57"/>
        <end position="74"/>
    </location>
</feature>
<gene>
    <name evidence="3" type="ORF">IHE71_03700</name>
</gene>
<feature type="domain" description="Phosphatidic acid phosphatase type 2/haloperoxidase" evidence="2">
    <location>
        <begin position="80"/>
        <end position="187"/>
    </location>
</feature>
<dbReference type="SMART" id="SM00014">
    <property type="entry name" value="acidPPc"/>
    <property type="match status" value="1"/>
</dbReference>
<dbReference type="InterPro" id="IPR036938">
    <property type="entry name" value="PAP2/HPO_sf"/>
</dbReference>
<dbReference type="EMBL" id="JADAQT010000051">
    <property type="protein sequence ID" value="MBE1874813.1"/>
    <property type="molecule type" value="Genomic_DNA"/>
</dbReference>
<keyword evidence="1" id="KW-0472">Membrane</keyword>
<evidence type="ECO:0000313" key="3">
    <source>
        <dbReference type="EMBL" id="MBE1874813.1"/>
    </source>
</evidence>
<feature type="transmembrane region" description="Helical" evidence="1">
    <location>
        <begin position="247"/>
        <end position="268"/>
    </location>
</feature>
<dbReference type="Gene3D" id="1.20.144.10">
    <property type="entry name" value="Phosphatidic acid phosphatase type 2/haloperoxidase"/>
    <property type="match status" value="1"/>
</dbReference>
<reference evidence="3 4" key="1">
    <citation type="submission" date="2020-10" db="EMBL/GenBank/DDBJ databases">
        <title>Myceligenerans pegani sp. nov., an endophytic actinomycete isolated from Peganum harmala L. in Xinjiang, China.</title>
        <authorList>
            <person name="Xin L."/>
        </authorList>
    </citation>
    <scope>NUCLEOTIDE SEQUENCE [LARGE SCALE GENOMIC DNA]</scope>
    <source>
        <strain evidence="3 4">TRM65318</strain>
    </source>
</reference>